<organism evidence="10 11">
    <name type="scientific">Clostridium symbiosum</name>
    <name type="common">Bacteroides symbiosus</name>
    <dbReference type="NCBI Taxonomy" id="1512"/>
    <lineage>
        <taxon>Bacteria</taxon>
        <taxon>Bacillati</taxon>
        <taxon>Bacillota</taxon>
        <taxon>Clostridia</taxon>
        <taxon>Lachnospirales</taxon>
        <taxon>Lachnospiraceae</taxon>
        <taxon>Otoolea</taxon>
    </lineage>
</organism>
<evidence type="ECO:0000313" key="11">
    <source>
        <dbReference type="Proteomes" id="UP001203136"/>
    </source>
</evidence>
<feature type="transmembrane region" description="Helical" evidence="9">
    <location>
        <begin position="578"/>
        <end position="595"/>
    </location>
</feature>
<sequence length="671" mass="73984">MAVLQMQKFSICALKKNRKEVLELLQAAGVVEVTQEAEEDGVFRKTDTVSSRQMFDRNAALADQALEILQEYVPEKSGMFSALEGKALTDREKFGKVADNAQTVLEDARQIQTLNKQVAEQKAGIAKLETQIEGMTPWLGLDIPLGCQETRSTSVLVGAVAGGATLEQLYLAVAEKAPELQNLDIQVVGADKDQTCIAAICLKRDAEQLEDALRAAGFARPSQTVGEVPAQYVEELRAQIEKLNKDIENTINKLKVYEGSRENLKLLSDYYRIRAQKYEVLGQVVQSEKTFIVTGYVPKRSVKKLEESLTSRFDLSFETEDVPEDEEAPVLLSNGHFASAADGITASFGLPAKGEIDPTTIMSACYVFLFGLMLSDAAYGLIVFLACFIAIKKFPRMGENLKKSLRLFMYCGLSTLFWGVLFGGYFGDAVNIISKTFFGREVSIPALWFVPLNDPMKMLICSMIFGVIHLFLGLGIKGYMYLKNKDTLGFVCDVVLWYMMLIGLVLILLPTELFGSIAQVQIVFPPAVSMLAKWMAIIGAVGILCMSARTTKNPVLRLALGAYDLYNISGWLSDVLSYSRLLALGLATGVIASVVNQMGSMFGGGPVGAVLFIIIFCFGHLFNLAINLLGAYVHTCRLQYVEFFGKFYEGGGREFSPFKQNTKYVDIKEDL</sequence>
<feature type="transmembrane region" description="Helical" evidence="9">
    <location>
        <begin position="366"/>
        <end position="391"/>
    </location>
</feature>
<protein>
    <submittedName>
        <fullName evidence="10">V-type ATP synthase subunit I</fullName>
    </submittedName>
</protein>
<dbReference type="PANTHER" id="PTHR11629">
    <property type="entry name" value="VACUOLAR PROTON ATPASES"/>
    <property type="match status" value="1"/>
</dbReference>
<dbReference type="GO" id="GO:0033179">
    <property type="term" value="C:proton-transporting V-type ATPase, V0 domain"/>
    <property type="evidence" value="ECO:0007669"/>
    <property type="project" value="InterPro"/>
</dbReference>
<keyword evidence="3" id="KW-0813">Transport</keyword>
<evidence type="ECO:0000256" key="7">
    <source>
        <dbReference type="ARBA" id="ARBA00023136"/>
    </source>
</evidence>
<feature type="transmembrane region" description="Helical" evidence="9">
    <location>
        <begin position="488"/>
        <end position="510"/>
    </location>
</feature>
<evidence type="ECO:0000256" key="1">
    <source>
        <dbReference type="ARBA" id="ARBA00004141"/>
    </source>
</evidence>
<dbReference type="Proteomes" id="UP001203136">
    <property type="component" value="Unassembled WGS sequence"/>
</dbReference>
<keyword evidence="7 9" id="KW-0472">Membrane</keyword>
<evidence type="ECO:0000256" key="9">
    <source>
        <dbReference type="SAM" id="Phobius"/>
    </source>
</evidence>
<keyword evidence="4 9" id="KW-0812">Transmembrane</keyword>
<evidence type="ECO:0000256" key="6">
    <source>
        <dbReference type="ARBA" id="ARBA00023065"/>
    </source>
</evidence>
<keyword evidence="5 9" id="KW-1133">Transmembrane helix</keyword>
<dbReference type="EMBL" id="JAINVB010000002">
    <property type="protein sequence ID" value="MCK0088970.1"/>
    <property type="molecule type" value="Genomic_DNA"/>
</dbReference>
<accession>A0AAW5FAY8</accession>
<feature type="transmembrane region" description="Helical" evidence="9">
    <location>
        <begin position="607"/>
        <end position="633"/>
    </location>
</feature>
<evidence type="ECO:0000256" key="2">
    <source>
        <dbReference type="ARBA" id="ARBA00009904"/>
    </source>
</evidence>
<dbReference type="GO" id="GO:0051117">
    <property type="term" value="F:ATPase binding"/>
    <property type="evidence" value="ECO:0007669"/>
    <property type="project" value="TreeGrafter"/>
</dbReference>
<feature type="coiled-coil region" evidence="8">
    <location>
        <begin position="233"/>
        <end position="260"/>
    </location>
</feature>
<dbReference type="Gene3D" id="1.20.1460.20">
    <property type="match status" value="1"/>
</dbReference>
<dbReference type="GO" id="GO:0046961">
    <property type="term" value="F:proton-transporting ATPase activity, rotational mechanism"/>
    <property type="evidence" value="ECO:0007669"/>
    <property type="project" value="InterPro"/>
</dbReference>
<evidence type="ECO:0000256" key="3">
    <source>
        <dbReference type="ARBA" id="ARBA00022448"/>
    </source>
</evidence>
<dbReference type="RefSeq" id="WP_003498162.1">
    <property type="nucleotide sequence ID" value="NZ_BAABZD010000012.1"/>
</dbReference>
<evidence type="ECO:0000256" key="5">
    <source>
        <dbReference type="ARBA" id="ARBA00022989"/>
    </source>
</evidence>
<dbReference type="GO" id="GO:0016471">
    <property type="term" value="C:vacuolar proton-transporting V-type ATPase complex"/>
    <property type="evidence" value="ECO:0007669"/>
    <property type="project" value="TreeGrafter"/>
</dbReference>
<dbReference type="PANTHER" id="PTHR11629:SF63">
    <property type="entry name" value="V-TYPE PROTON ATPASE SUBUNIT A"/>
    <property type="match status" value="1"/>
</dbReference>
<evidence type="ECO:0000256" key="4">
    <source>
        <dbReference type="ARBA" id="ARBA00022692"/>
    </source>
</evidence>
<feature type="transmembrane region" description="Helical" evidence="9">
    <location>
        <begin position="530"/>
        <end position="548"/>
    </location>
</feature>
<evidence type="ECO:0000256" key="8">
    <source>
        <dbReference type="SAM" id="Coils"/>
    </source>
</evidence>
<gene>
    <name evidence="10" type="ORF">K5I21_24505</name>
</gene>
<dbReference type="InterPro" id="IPR002490">
    <property type="entry name" value="V-ATPase_116kDa_su"/>
</dbReference>
<proteinExistence type="inferred from homology"/>
<dbReference type="GO" id="GO:0007035">
    <property type="term" value="P:vacuolar acidification"/>
    <property type="evidence" value="ECO:0007669"/>
    <property type="project" value="TreeGrafter"/>
</dbReference>
<evidence type="ECO:0000313" key="10">
    <source>
        <dbReference type="EMBL" id="MCK0088970.1"/>
    </source>
</evidence>
<dbReference type="Pfam" id="PF01496">
    <property type="entry name" value="V_ATPase_I"/>
    <property type="match status" value="2"/>
</dbReference>
<dbReference type="Gene3D" id="3.30.70.2750">
    <property type="match status" value="1"/>
</dbReference>
<feature type="transmembrane region" description="Helical" evidence="9">
    <location>
        <begin position="407"/>
        <end position="427"/>
    </location>
</feature>
<comment type="similarity">
    <text evidence="2">Belongs to the V-ATPase 116 kDa subunit family.</text>
</comment>
<reference evidence="10" key="1">
    <citation type="journal article" date="2022" name="Cell Host Microbe">
        <title>Colonization of the live biotherapeutic product VE303 and modulation of the microbiota and metabolites in healthy volunteers.</title>
        <authorList>
            <person name="Dsouza M."/>
            <person name="Menon R."/>
            <person name="Crossette E."/>
            <person name="Bhattarai S.K."/>
            <person name="Schneider J."/>
            <person name="Kim Y.G."/>
            <person name="Reddy S."/>
            <person name="Caballero S."/>
            <person name="Felix C."/>
            <person name="Cornacchione L."/>
            <person name="Hendrickson J."/>
            <person name="Watson A.R."/>
            <person name="Minot S.S."/>
            <person name="Greenfield N."/>
            <person name="Schopf L."/>
            <person name="Szabady R."/>
            <person name="Patarroyo J."/>
            <person name="Smith W."/>
            <person name="Harrison P."/>
            <person name="Kuijper E.J."/>
            <person name="Kelly C.P."/>
            <person name="Olle B."/>
            <person name="Bobilev D."/>
            <person name="Silber J.L."/>
            <person name="Bucci V."/>
            <person name="Roberts B."/>
            <person name="Faith J."/>
            <person name="Norman J.M."/>
        </authorList>
    </citation>
    <scope>NUCLEOTIDE SEQUENCE</scope>
    <source>
        <strain evidence="10">VE303-04</strain>
    </source>
</reference>
<name>A0AAW5FAY8_CLOSY</name>
<dbReference type="Gene3D" id="3.30.70.2170">
    <property type="match status" value="1"/>
</dbReference>
<keyword evidence="8" id="KW-0175">Coiled coil</keyword>
<dbReference type="AlphaFoldDB" id="A0AAW5FAY8"/>
<comment type="subcellular location">
    <subcellularLocation>
        <location evidence="1">Membrane</location>
        <topology evidence="1">Multi-pass membrane protein</topology>
    </subcellularLocation>
</comment>
<comment type="caution">
    <text evidence="10">The sequence shown here is derived from an EMBL/GenBank/DDBJ whole genome shotgun (WGS) entry which is preliminary data.</text>
</comment>
<feature type="transmembrane region" description="Helical" evidence="9">
    <location>
        <begin position="456"/>
        <end position="476"/>
    </location>
</feature>
<keyword evidence="6" id="KW-0406">Ion transport</keyword>